<evidence type="ECO:0000313" key="2">
    <source>
        <dbReference type="EMBL" id="KAK8143222.1"/>
    </source>
</evidence>
<evidence type="ECO:0000256" key="1">
    <source>
        <dbReference type="SAM" id="MobiDB-lite"/>
    </source>
</evidence>
<evidence type="ECO:0008006" key="4">
    <source>
        <dbReference type="Google" id="ProtNLM"/>
    </source>
</evidence>
<dbReference type="AlphaFoldDB" id="A0AAW0RLY5"/>
<accession>A0AAW0RLY5</accession>
<feature type="compositionally biased region" description="Polar residues" evidence="1">
    <location>
        <begin position="113"/>
        <end position="154"/>
    </location>
</feature>
<sequence>MRRTQGFAGKDRTSQSRVNTWRRENRMVLLRGLPLNTLPEEFEEACRARLSQHQSLQFEWELPCNAWRKHRGRVALGFENADVCAEAERRLAGWHSKFHPICMKKVTKLRPPRTSSKLVTETESTTNNPSLLTENPPSNIAKSLSSPQTTNETATVRRPISQAPPAAETIDLTAGSPPAPGRPLTLTLRLSTPVNVPCAAATAVQEASFIAAEAAAAADAAVAEAHAAAVCAFRAEEAGDIAAAASAQEQASAAEERARSAYGAAATAARIASAYSSCISPRDDFCPY</sequence>
<comment type="caution">
    <text evidence="2">The sequence shown here is derived from an EMBL/GenBank/DDBJ whole genome shotgun (WGS) entry which is preliminary data.</text>
</comment>
<reference evidence="2 3" key="1">
    <citation type="submission" date="2020-02" db="EMBL/GenBank/DDBJ databases">
        <title>Comparative genomics of the hypocrealean fungal genus Beauvera.</title>
        <authorList>
            <person name="Showalter D.N."/>
            <person name="Bushley K.E."/>
            <person name="Rehner S.A."/>
        </authorList>
    </citation>
    <scope>NUCLEOTIDE SEQUENCE [LARGE SCALE GENOMIC DNA]</scope>
    <source>
        <strain evidence="2 3">ARSEF4384</strain>
    </source>
</reference>
<organism evidence="2 3">
    <name type="scientific">Beauveria asiatica</name>
    <dbReference type="NCBI Taxonomy" id="1069075"/>
    <lineage>
        <taxon>Eukaryota</taxon>
        <taxon>Fungi</taxon>
        <taxon>Dikarya</taxon>
        <taxon>Ascomycota</taxon>
        <taxon>Pezizomycotina</taxon>
        <taxon>Sordariomycetes</taxon>
        <taxon>Hypocreomycetidae</taxon>
        <taxon>Hypocreales</taxon>
        <taxon>Cordycipitaceae</taxon>
        <taxon>Beauveria</taxon>
    </lineage>
</organism>
<gene>
    <name evidence="2" type="ORF">G3M48_007539</name>
</gene>
<name>A0AAW0RLY5_9HYPO</name>
<proteinExistence type="predicted"/>
<dbReference type="Proteomes" id="UP001397290">
    <property type="component" value="Unassembled WGS sequence"/>
</dbReference>
<evidence type="ECO:0000313" key="3">
    <source>
        <dbReference type="Proteomes" id="UP001397290"/>
    </source>
</evidence>
<protein>
    <recommendedName>
        <fullName evidence="4">RRM domain-containing protein</fullName>
    </recommendedName>
</protein>
<dbReference type="EMBL" id="JAAHCF010000539">
    <property type="protein sequence ID" value="KAK8143222.1"/>
    <property type="molecule type" value="Genomic_DNA"/>
</dbReference>
<keyword evidence="3" id="KW-1185">Reference proteome</keyword>
<feature type="region of interest" description="Disordered" evidence="1">
    <location>
        <begin position="112"/>
        <end position="163"/>
    </location>
</feature>